<evidence type="ECO:0000259" key="14">
    <source>
        <dbReference type="PROSITE" id="PS50885"/>
    </source>
</evidence>
<dbReference type="Gene3D" id="6.10.340.10">
    <property type="match status" value="1"/>
</dbReference>
<feature type="transmembrane region" description="Helical" evidence="12">
    <location>
        <begin position="16"/>
        <end position="36"/>
    </location>
</feature>
<evidence type="ECO:0000256" key="3">
    <source>
        <dbReference type="ARBA" id="ARBA00012438"/>
    </source>
</evidence>
<dbReference type="KEGG" id="taer:GT409_09015"/>
<dbReference type="CDD" id="cd00082">
    <property type="entry name" value="HisKA"/>
    <property type="match status" value="1"/>
</dbReference>
<reference evidence="15 16" key="1">
    <citation type="submission" date="2020-01" db="EMBL/GenBank/DDBJ databases">
        <title>Ponticoccus aerotolerans gen. nov., sp. nov., an anaerobic bacterium and proposal of Ponticoccusceae fam. nov., Ponticoccusles ord. nov. and Ponticoccuse classis nov. in the phylum Kiritimatiellaeota.</title>
        <authorList>
            <person name="Zhou L.Y."/>
            <person name="Du Z.J."/>
        </authorList>
    </citation>
    <scope>NUCLEOTIDE SEQUENCE [LARGE SCALE GENOMIC DNA]</scope>
    <source>
        <strain evidence="15 16">S-5007</strain>
    </source>
</reference>
<dbReference type="SUPFAM" id="SSF55874">
    <property type="entry name" value="ATPase domain of HSP90 chaperone/DNA topoisomerase II/histidine kinase"/>
    <property type="match status" value="1"/>
</dbReference>
<dbReference type="SMART" id="SM00304">
    <property type="entry name" value="HAMP"/>
    <property type="match status" value="1"/>
</dbReference>
<dbReference type="InterPro" id="IPR050428">
    <property type="entry name" value="TCS_sensor_his_kinase"/>
</dbReference>
<evidence type="ECO:0000256" key="10">
    <source>
        <dbReference type="ARBA" id="ARBA00023136"/>
    </source>
</evidence>
<evidence type="ECO:0000256" key="8">
    <source>
        <dbReference type="ARBA" id="ARBA00022989"/>
    </source>
</evidence>
<dbReference type="InterPro" id="IPR005467">
    <property type="entry name" value="His_kinase_dom"/>
</dbReference>
<dbReference type="Proteomes" id="UP000464954">
    <property type="component" value="Chromosome"/>
</dbReference>
<keyword evidence="16" id="KW-1185">Reference proteome</keyword>
<keyword evidence="4" id="KW-0597">Phosphoprotein</keyword>
<feature type="domain" description="HAMP" evidence="14">
    <location>
        <begin position="190"/>
        <end position="243"/>
    </location>
</feature>
<dbReference type="AlphaFoldDB" id="A0A6P1M4S8"/>
<comment type="catalytic activity">
    <reaction evidence="1">
        <text>ATP + protein L-histidine = ADP + protein N-phospho-L-histidine.</text>
        <dbReference type="EC" id="2.7.13.3"/>
    </reaction>
</comment>
<dbReference type="InterPro" id="IPR004358">
    <property type="entry name" value="Sig_transdc_His_kin-like_C"/>
</dbReference>
<dbReference type="SUPFAM" id="SSF158472">
    <property type="entry name" value="HAMP domain-like"/>
    <property type="match status" value="1"/>
</dbReference>
<evidence type="ECO:0000313" key="15">
    <source>
        <dbReference type="EMBL" id="QHI69590.1"/>
    </source>
</evidence>
<evidence type="ECO:0000256" key="11">
    <source>
        <dbReference type="SAM" id="Coils"/>
    </source>
</evidence>
<feature type="coiled-coil region" evidence="11">
    <location>
        <begin position="224"/>
        <end position="251"/>
    </location>
</feature>
<feature type="transmembrane region" description="Helical" evidence="12">
    <location>
        <begin position="169"/>
        <end position="187"/>
    </location>
</feature>
<dbReference type="EMBL" id="CP047593">
    <property type="protein sequence ID" value="QHI69590.1"/>
    <property type="molecule type" value="Genomic_DNA"/>
</dbReference>
<keyword evidence="8 12" id="KW-1133">Transmembrane helix</keyword>
<dbReference type="Gene3D" id="1.10.287.130">
    <property type="match status" value="1"/>
</dbReference>
<dbReference type="EC" id="2.7.13.3" evidence="3"/>
<protein>
    <recommendedName>
        <fullName evidence="3">histidine kinase</fullName>
        <ecNumber evidence="3">2.7.13.3</ecNumber>
    </recommendedName>
</protein>
<dbReference type="FunFam" id="3.30.565.10:FF:000006">
    <property type="entry name" value="Sensor histidine kinase WalK"/>
    <property type="match status" value="1"/>
</dbReference>
<dbReference type="CDD" id="cd00075">
    <property type="entry name" value="HATPase"/>
    <property type="match status" value="1"/>
</dbReference>
<keyword evidence="6 12" id="KW-0812">Transmembrane</keyword>
<evidence type="ECO:0000256" key="12">
    <source>
        <dbReference type="SAM" id="Phobius"/>
    </source>
</evidence>
<dbReference type="PROSITE" id="PS50885">
    <property type="entry name" value="HAMP"/>
    <property type="match status" value="1"/>
</dbReference>
<dbReference type="GO" id="GO:0000155">
    <property type="term" value="F:phosphorelay sensor kinase activity"/>
    <property type="evidence" value="ECO:0007669"/>
    <property type="project" value="InterPro"/>
</dbReference>
<evidence type="ECO:0000256" key="2">
    <source>
        <dbReference type="ARBA" id="ARBA00004370"/>
    </source>
</evidence>
<dbReference type="Pfam" id="PF02518">
    <property type="entry name" value="HATPase_c"/>
    <property type="match status" value="1"/>
</dbReference>
<dbReference type="PANTHER" id="PTHR45436:SF5">
    <property type="entry name" value="SENSOR HISTIDINE KINASE TRCS"/>
    <property type="match status" value="1"/>
</dbReference>
<keyword evidence="11" id="KW-0175">Coiled coil</keyword>
<keyword evidence="10 12" id="KW-0472">Membrane</keyword>
<dbReference type="Pfam" id="PF00512">
    <property type="entry name" value="HisKA"/>
    <property type="match status" value="1"/>
</dbReference>
<dbReference type="SUPFAM" id="SSF47384">
    <property type="entry name" value="Homodimeric domain of signal transducing histidine kinase"/>
    <property type="match status" value="1"/>
</dbReference>
<dbReference type="InterPro" id="IPR036097">
    <property type="entry name" value="HisK_dim/P_sf"/>
</dbReference>
<dbReference type="PRINTS" id="PR00344">
    <property type="entry name" value="BCTRLSENSOR"/>
</dbReference>
<dbReference type="Pfam" id="PF00672">
    <property type="entry name" value="HAMP"/>
    <property type="match status" value="1"/>
</dbReference>
<evidence type="ECO:0000259" key="13">
    <source>
        <dbReference type="PROSITE" id="PS50109"/>
    </source>
</evidence>
<evidence type="ECO:0000256" key="7">
    <source>
        <dbReference type="ARBA" id="ARBA00022777"/>
    </source>
</evidence>
<keyword evidence="9" id="KW-0902">Two-component regulatory system</keyword>
<evidence type="ECO:0000256" key="6">
    <source>
        <dbReference type="ARBA" id="ARBA00022692"/>
    </source>
</evidence>
<dbReference type="InterPro" id="IPR003660">
    <property type="entry name" value="HAMP_dom"/>
</dbReference>
<name>A0A6P1M4S8_9BACT</name>
<dbReference type="Gene3D" id="3.30.565.10">
    <property type="entry name" value="Histidine kinase-like ATPase, C-terminal domain"/>
    <property type="match status" value="1"/>
</dbReference>
<proteinExistence type="predicted"/>
<evidence type="ECO:0000256" key="5">
    <source>
        <dbReference type="ARBA" id="ARBA00022679"/>
    </source>
</evidence>
<dbReference type="InterPro" id="IPR003594">
    <property type="entry name" value="HATPase_dom"/>
</dbReference>
<organism evidence="15 16">
    <name type="scientific">Tichowtungia aerotolerans</name>
    <dbReference type="NCBI Taxonomy" id="2697043"/>
    <lineage>
        <taxon>Bacteria</taxon>
        <taxon>Pseudomonadati</taxon>
        <taxon>Kiritimatiellota</taxon>
        <taxon>Tichowtungiia</taxon>
        <taxon>Tichowtungiales</taxon>
        <taxon>Tichowtungiaceae</taxon>
        <taxon>Tichowtungia</taxon>
    </lineage>
</organism>
<sequence>MCSNKTMTRTVVMRQASWYALICTLFCTAVFTLVSVRIQANANKRIDYMLSDELDEFAGIYEKQGMPGLIEEFDRETEATGAKDLFCRFLSPDGKVLLSSDLSFWKGIDQELATVPLPEHHRKVYSTLYPKSSPFNARLAASRIADTGILQMGINLRRENQSNRHTQQILITGSLFMILLSTISGLLSTRRAMAGVRRVTQAVTGIRRDSLHQAVPLCHEGREIDELANAFNLMLNRIEALVRELKEVSDNVAHDLRSPITRMRGAAETTLTGPQDLDAYREMGLTVLEESDRLSGMINTMLEIAQSESGVLKIEKAEIDLTDLLKSAADLFLPVAEEKQIDLTTDLPNEPMIVSGDKTRLQRVIANLFDNALKYTPTGKSICIRCKQTDLNRVQVEIQDTGIGIKPDELTRIFERFYRGEKSRSTEGNGLGLSLARSLIQAHGGRITAESVPDKGSTFRITLPLA</sequence>
<dbReference type="SMART" id="SM00387">
    <property type="entry name" value="HATPase_c"/>
    <property type="match status" value="1"/>
</dbReference>
<dbReference type="PANTHER" id="PTHR45436">
    <property type="entry name" value="SENSOR HISTIDINE KINASE YKOH"/>
    <property type="match status" value="1"/>
</dbReference>
<evidence type="ECO:0000313" key="16">
    <source>
        <dbReference type="Proteomes" id="UP000464954"/>
    </source>
</evidence>
<accession>A0A6P1M4S8</accession>
<dbReference type="GO" id="GO:0005886">
    <property type="term" value="C:plasma membrane"/>
    <property type="evidence" value="ECO:0007669"/>
    <property type="project" value="TreeGrafter"/>
</dbReference>
<dbReference type="InterPro" id="IPR003661">
    <property type="entry name" value="HisK_dim/P_dom"/>
</dbReference>
<evidence type="ECO:0000256" key="4">
    <source>
        <dbReference type="ARBA" id="ARBA00022553"/>
    </source>
</evidence>
<dbReference type="PROSITE" id="PS50109">
    <property type="entry name" value="HIS_KIN"/>
    <property type="match status" value="1"/>
</dbReference>
<keyword evidence="7" id="KW-0418">Kinase</keyword>
<dbReference type="InterPro" id="IPR036890">
    <property type="entry name" value="HATPase_C_sf"/>
</dbReference>
<comment type="subcellular location">
    <subcellularLocation>
        <location evidence="2">Membrane</location>
    </subcellularLocation>
</comment>
<evidence type="ECO:0000256" key="9">
    <source>
        <dbReference type="ARBA" id="ARBA00023012"/>
    </source>
</evidence>
<keyword evidence="5" id="KW-0808">Transferase</keyword>
<dbReference type="RefSeq" id="WP_160628772.1">
    <property type="nucleotide sequence ID" value="NZ_CP047593.1"/>
</dbReference>
<evidence type="ECO:0000256" key="1">
    <source>
        <dbReference type="ARBA" id="ARBA00000085"/>
    </source>
</evidence>
<gene>
    <name evidence="15" type="ORF">GT409_09015</name>
</gene>
<dbReference type="SMART" id="SM00388">
    <property type="entry name" value="HisKA"/>
    <property type="match status" value="1"/>
</dbReference>
<feature type="domain" description="Histidine kinase" evidence="13">
    <location>
        <begin position="251"/>
        <end position="466"/>
    </location>
</feature>